<gene>
    <name evidence="2" type="ORF">DES48_10113</name>
</gene>
<comment type="caution">
    <text evidence="2">The sequence shown here is derived from an EMBL/GenBank/DDBJ whole genome shotgun (WGS) entry which is preliminary data.</text>
</comment>
<feature type="transmembrane region" description="Helical" evidence="1">
    <location>
        <begin position="68"/>
        <end position="87"/>
    </location>
</feature>
<dbReference type="STRING" id="200904.GCA_900168775_02398"/>
<name>A0A366EH15_9BACI</name>
<keyword evidence="1" id="KW-1133">Transmembrane helix</keyword>
<evidence type="ECO:0000256" key="1">
    <source>
        <dbReference type="SAM" id="Phobius"/>
    </source>
</evidence>
<dbReference type="RefSeq" id="WP_113865867.1">
    <property type="nucleotide sequence ID" value="NZ_BAABQN010000001.1"/>
</dbReference>
<feature type="transmembrane region" description="Helical" evidence="1">
    <location>
        <begin position="99"/>
        <end position="119"/>
    </location>
</feature>
<organism evidence="2 3">
    <name type="scientific">Paraliobacillus ryukyuensis</name>
    <dbReference type="NCBI Taxonomy" id="200904"/>
    <lineage>
        <taxon>Bacteria</taxon>
        <taxon>Bacillati</taxon>
        <taxon>Bacillota</taxon>
        <taxon>Bacilli</taxon>
        <taxon>Bacillales</taxon>
        <taxon>Bacillaceae</taxon>
        <taxon>Paraliobacillus</taxon>
    </lineage>
</organism>
<protein>
    <submittedName>
        <fullName evidence="2">Putative membrane protein (TIGR04086 family)</fullName>
    </submittedName>
</protein>
<dbReference type="AlphaFoldDB" id="A0A366EH15"/>
<keyword evidence="1" id="KW-0472">Membrane</keyword>
<dbReference type="InterPro" id="IPR023804">
    <property type="entry name" value="DUF3792_TM"/>
</dbReference>
<dbReference type="EMBL" id="QNRI01000001">
    <property type="protein sequence ID" value="RBP01286.1"/>
    <property type="molecule type" value="Genomic_DNA"/>
</dbReference>
<dbReference type="OrthoDB" id="2988991at2"/>
<evidence type="ECO:0000313" key="3">
    <source>
        <dbReference type="Proteomes" id="UP000252254"/>
    </source>
</evidence>
<keyword evidence="1" id="KW-0812">Transmembrane</keyword>
<dbReference type="Pfam" id="PF12670">
    <property type="entry name" value="DUF3792"/>
    <property type="match status" value="1"/>
</dbReference>
<feature type="transmembrane region" description="Helical" evidence="1">
    <location>
        <begin position="42"/>
        <end position="61"/>
    </location>
</feature>
<dbReference type="Proteomes" id="UP000252254">
    <property type="component" value="Unassembled WGS sequence"/>
</dbReference>
<feature type="transmembrane region" description="Helical" evidence="1">
    <location>
        <begin position="7"/>
        <end position="30"/>
    </location>
</feature>
<proteinExistence type="predicted"/>
<reference evidence="2 3" key="1">
    <citation type="submission" date="2018-06" db="EMBL/GenBank/DDBJ databases">
        <title>Genomic Encyclopedia of Type Strains, Phase IV (KMG-IV): sequencing the most valuable type-strain genomes for metagenomic binning, comparative biology and taxonomic classification.</title>
        <authorList>
            <person name="Goeker M."/>
        </authorList>
    </citation>
    <scope>NUCLEOTIDE SEQUENCE [LARGE SCALE GENOMIC DNA]</scope>
    <source>
        <strain evidence="2 3">DSM 15140</strain>
    </source>
</reference>
<sequence length="124" mass="13393">MKVRFTGLLYGWIAILTLMILASFILSLLLRFTSLGASTITHSTTIISLLAFLSGGTFAGIKTGEKGWLVGLLTSIGFSTFVFMYQYLGLQQPFSASQFVYHGAFLLAGMLGGIIGVNLSQKKE</sequence>
<dbReference type="NCBIfam" id="TIGR04086">
    <property type="entry name" value="TIGR04086_membr"/>
    <property type="match status" value="1"/>
</dbReference>
<evidence type="ECO:0000313" key="2">
    <source>
        <dbReference type="EMBL" id="RBP01286.1"/>
    </source>
</evidence>
<accession>A0A366EH15</accession>
<keyword evidence="3" id="KW-1185">Reference proteome</keyword>